<dbReference type="PRINTS" id="PR00412">
    <property type="entry name" value="EPOXHYDRLASE"/>
</dbReference>
<evidence type="ECO:0000313" key="3">
    <source>
        <dbReference type="EMBL" id="GEO32714.1"/>
    </source>
</evidence>
<dbReference type="Proteomes" id="UP000321181">
    <property type="component" value="Unassembled WGS sequence"/>
</dbReference>
<protein>
    <submittedName>
        <fullName evidence="3">Hydrolase</fullName>
    </submittedName>
</protein>
<name>A0A512D8A4_9CELL</name>
<dbReference type="InterPro" id="IPR000073">
    <property type="entry name" value="AB_hydrolase_1"/>
</dbReference>
<dbReference type="InterPro" id="IPR000639">
    <property type="entry name" value="Epox_hydrolase-like"/>
</dbReference>
<dbReference type="InterPro" id="IPR029058">
    <property type="entry name" value="AB_hydrolase_fold"/>
</dbReference>
<accession>A0A512D8A4</accession>
<dbReference type="SUPFAM" id="SSF53474">
    <property type="entry name" value="alpha/beta-Hydrolases"/>
    <property type="match status" value="1"/>
</dbReference>
<evidence type="ECO:0000313" key="4">
    <source>
        <dbReference type="Proteomes" id="UP000321181"/>
    </source>
</evidence>
<dbReference type="EMBL" id="BJYY01000001">
    <property type="protein sequence ID" value="GEO32714.1"/>
    <property type="molecule type" value="Genomic_DNA"/>
</dbReference>
<dbReference type="Pfam" id="PF00561">
    <property type="entry name" value="Abhydrolase_1"/>
    <property type="match status" value="1"/>
</dbReference>
<dbReference type="Gene3D" id="3.40.50.1820">
    <property type="entry name" value="alpha/beta hydrolase"/>
    <property type="match status" value="1"/>
</dbReference>
<comment type="caution">
    <text evidence="3">The sequence shown here is derived from an EMBL/GenBank/DDBJ whole genome shotgun (WGS) entry which is preliminary data.</text>
</comment>
<proteinExistence type="predicted"/>
<keyword evidence="4" id="KW-1185">Reference proteome</keyword>
<dbReference type="GO" id="GO:0016787">
    <property type="term" value="F:hydrolase activity"/>
    <property type="evidence" value="ECO:0007669"/>
    <property type="project" value="UniProtKB-KW"/>
</dbReference>
<dbReference type="AlphaFoldDB" id="A0A512D8A4"/>
<dbReference type="PANTHER" id="PTHR43329">
    <property type="entry name" value="EPOXIDE HYDROLASE"/>
    <property type="match status" value="1"/>
</dbReference>
<evidence type="ECO:0000259" key="2">
    <source>
        <dbReference type="Pfam" id="PF00561"/>
    </source>
</evidence>
<keyword evidence="1 3" id="KW-0378">Hydrolase</keyword>
<dbReference type="OrthoDB" id="2987348at2"/>
<organism evidence="3 4">
    <name type="scientific">Cellulomonas aerilata</name>
    <dbReference type="NCBI Taxonomy" id="515326"/>
    <lineage>
        <taxon>Bacteria</taxon>
        <taxon>Bacillati</taxon>
        <taxon>Actinomycetota</taxon>
        <taxon>Actinomycetes</taxon>
        <taxon>Micrococcales</taxon>
        <taxon>Cellulomonadaceae</taxon>
        <taxon>Cellulomonas</taxon>
    </lineage>
</organism>
<dbReference type="RefSeq" id="WP_146899232.1">
    <property type="nucleotide sequence ID" value="NZ_BAAARM010000001.1"/>
</dbReference>
<reference evidence="3 4" key="1">
    <citation type="submission" date="2019-07" db="EMBL/GenBank/DDBJ databases">
        <title>Whole genome shotgun sequence of Cellulomonas aerilata NBRC 106308.</title>
        <authorList>
            <person name="Hosoyama A."/>
            <person name="Uohara A."/>
            <person name="Ohji S."/>
            <person name="Ichikawa N."/>
        </authorList>
    </citation>
    <scope>NUCLEOTIDE SEQUENCE [LARGE SCALE GENOMIC DNA]</scope>
    <source>
        <strain evidence="3 4">NBRC 106308</strain>
    </source>
</reference>
<gene>
    <name evidence="3" type="ORF">CAE01nite_04390</name>
</gene>
<evidence type="ECO:0000256" key="1">
    <source>
        <dbReference type="ARBA" id="ARBA00022801"/>
    </source>
</evidence>
<feature type="domain" description="AB hydrolase-1" evidence="2">
    <location>
        <begin position="49"/>
        <end position="301"/>
    </location>
</feature>
<sequence>MPATPDDRPTRAVDSSTVLVEGPWLHRFVPANAARFHVAVAGPDDRDAPLVVLLHGVPQHWWAWRHQLTALADAGYRVAAMDLRGSGASDKPPLGYDVPTLAADVAGLVRSLGADGAVVVGHGTGATVAWAMPSLQPGVTRAVAAVSAPHPVHLHGSLTRTVRPGPLRHLAFFQLPGLPERALTAGDRVERVLREWSAPGWPDEETLATYRAGAQVPFAAHSQMEQLRWLVRSTPRADGRRYLQALDTPIRVPVLQLHGFADRCLPVGSAPLEGERTRLVPGGYRFEVVPRAGHFLPEEAPGRVTELLLGWLAEVAPL</sequence>